<dbReference type="GO" id="GO:0032040">
    <property type="term" value="C:small-subunit processome"/>
    <property type="evidence" value="ECO:0007669"/>
    <property type="project" value="InterPro"/>
</dbReference>
<comment type="caution">
    <text evidence="8">The sequence shown here is derived from an EMBL/GenBank/DDBJ whole genome shotgun (WGS) entry which is preliminary data.</text>
</comment>
<organism evidence="8 9">
    <name type="scientific">Lucilia cuprina</name>
    <name type="common">Green bottle fly</name>
    <name type="synonym">Australian sheep blowfly</name>
    <dbReference type="NCBI Taxonomy" id="7375"/>
    <lineage>
        <taxon>Eukaryota</taxon>
        <taxon>Metazoa</taxon>
        <taxon>Ecdysozoa</taxon>
        <taxon>Arthropoda</taxon>
        <taxon>Hexapoda</taxon>
        <taxon>Insecta</taxon>
        <taxon>Pterygota</taxon>
        <taxon>Neoptera</taxon>
        <taxon>Endopterygota</taxon>
        <taxon>Diptera</taxon>
        <taxon>Brachycera</taxon>
        <taxon>Muscomorpha</taxon>
        <taxon>Oestroidea</taxon>
        <taxon>Calliphoridae</taxon>
        <taxon>Luciliinae</taxon>
        <taxon>Lucilia</taxon>
    </lineage>
</organism>
<dbReference type="GO" id="GO:0030692">
    <property type="term" value="C:Noc4p-Nop14p complex"/>
    <property type="evidence" value="ECO:0007669"/>
    <property type="project" value="TreeGrafter"/>
</dbReference>
<dbReference type="EMBL" id="JRES01000789">
    <property type="protein sequence ID" value="KNC28337.1"/>
    <property type="molecule type" value="Genomic_DNA"/>
</dbReference>
<comment type="subcellular location">
    <subcellularLocation>
        <location evidence="1">Nucleus</location>
        <location evidence="1">Nucleolus</location>
    </subcellularLocation>
</comment>
<evidence type="ECO:0000256" key="5">
    <source>
        <dbReference type="ARBA" id="ARBA00023242"/>
    </source>
</evidence>
<dbReference type="Pfam" id="PF04147">
    <property type="entry name" value="Nop14"/>
    <property type="match status" value="1"/>
</dbReference>
<dbReference type="STRING" id="7375.A0A0L0C7W0"/>
<evidence type="ECO:0000256" key="1">
    <source>
        <dbReference type="ARBA" id="ARBA00004604"/>
    </source>
</evidence>
<protein>
    <submittedName>
        <fullName evidence="8">Putative nucleolar protein 14</fullName>
    </submittedName>
</protein>
<dbReference type="OMA" id="KSCWPSL"/>
<dbReference type="AlphaFoldDB" id="A0A0L0C7W0"/>
<keyword evidence="5" id="KW-0539">Nucleus</keyword>
<gene>
    <name evidence="8" type="ORF">FF38_06291</name>
</gene>
<proteinExistence type="inferred from homology"/>
<comment type="function">
    <text evidence="6">Involved in nucleolar processing of pre-18S ribosomal RNA. Has a role in the nuclear export of 40S pre-ribosomal subunit to the cytoplasm.</text>
</comment>
<feature type="compositionally biased region" description="Basic and acidic residues" evidence="7">
    <location>
        <begin position="411"/>
        <end position="425"/>
    </location>
</feature>
<evidence type="ECO:0000256" key="6">
    <source>
        <dbReference type="ARBA" id="ARBA00024695"/>
    </source>
</evidence>
<name>A0A0L0C7W0_LUCCU</name>
<dbReference type="OrthoDB" id="441771at2759"/>
<dbReference type="InterPro" id="IPR007276">
    <property type="entry name" value="Nop14"/>
</dbReference>
<dbReference type="PANTHER" id="PTHR23183:SF0">
    <property type="entry name" value="NUCLEOLAR PROTEIN 14"/>
    <property type="match status" value="1"/>
</dbReference>
<reference evidence="8 9" key="1">
    <citation type="journal article" date="2015" name="Nat. Commun.">
        <title>Lucilia cuprina genome unlocks parasitic fly biology to underpin future interventions.</title>
        <authorList>
            <person name="Anstead C.A."/>
            <person name="Korhonen P.K."/>
            <person name="Young N.D."/>
            <person name="Hall R.S."/>
            <person name="Jex A.R."/>
            <person name="Murali S.C."/>
            <person name="Hughes D.S."/>
            <person name="Lee S.F."/>
            <person name="Perry T."/>
            <person name="Stroehlein A.J."/>
            <person name="Ansell B.R."/>
            <person name="Breugelmans B."/>
            <person name="Hofmann A."/>
            <person name="Qu J."/>
            <person name="Dugan S."/>
            <person name="Lee S.L."/>
            <person name="Chao H."/>
            <person name="Dinh H."/>
            <person name="Han Y."/>
            <person name="Doddapaneni H.V."/>
            <person name="Worley K.C."/>
            <person name="Muzny D.M."/>
            <person name="Ioannidis P."/>
            <person name="Waterhouse R.M."/>
            <person name="Zdobnov E.M."/>
            <person name="James P.J."/>
            <person name="Bagnall N.H."/>
            <person name="Kotze A.C."/>
            <person name="Gibbs R.A."/>
            <person name="Richards S."/>
            <person name="Batterham P."/>
            <person name="Gasser R.B."/>
        </authorList>
    </citation>
    <scope>NUCLEOTIDE SEQUENCE [LARGE SCALE GENOMIC DNA]</scope>
    <source>
        <strain evidence="8 9">LS</strain>
        <tissue evidence="8">Full body</tissue>
    </source>
</reference>
<feature type="compositionally biased region" description="Basic and acidic residues" evidence="7">
    <location>
        <begin position="267"/>
        <end position="292"/>
    </location>
</feature>
<evidence type="ECO:0000256" key="7">
    <source>
        <dbReference type="SAM" id="MobiDB-lite"/>
    </source>
</evidence>
<accession>A0A0L0C7W0</accession>
<evidence type="ECO:0000256" key="4">
    <source>
        <dbReference type="ARBA" id="ARBA00022552"/>
    </source>
</evidence>
<feature type="region of interest" description="Disordered" evidence="7">
    <location>
        <begin position="267"/>
        <end position="425"/>
    </location>
</feature>
<dbReference type="GO" id="GO:0030490">
    <property type="term" value="P:maturation of SSU-rRNA"/>
    <property type="evidence" value="ECO:0007669"/>
    <property type="project" value="TreeGrafter"/>
</dbReference>
<evidence type="ECO:0000313" key="8">
    <source>
        <dbReference type="EMBL" id="KNC28337.1"/>
    </source>
</evidence>
<dbReference type="PANTHER" id="PTHR23183">
    <property type="entry name" value="NOP14"/>
    <property type="match status" value="1"/>
</dbReference>
<sequence>MVKKNKKSAADAVYAKKAVKKENPFATANPATSKRLNPFEVHMNKEKFQILGRTCKHDRGLPGVSRAKAVKRRQETLGQEFMDKHKTNKFKDRRIGKHLNDDELDEQIMNARFAADKLERLKENKKSRFNLNDDEVLTHRGQTLEEIEQFRDERSDDEAEEDEGLDAEFTEAAHFGGDAAAAKDRKSAIEEMIVEQKRRKVEIAKEKDELFDLTEKLDANYKDLMGLVGKMSKNELKAKPDLDDYDRLAKELVFEPRGVVTDKLLSEEDMAKKEKERLEKLERERMKRMRAEGEEDEEEQKPKHRSADDLDDGYFAYGDGEEEGTLAYNMDGTLGGKQEDNEENDIAEEEHEAVEEEEDNDDENDEGEEEEEEEEDEDESENEDDEEDHLSDLKVSDSEEEIDEEITTKPTNEKVTDNQKKQETKVNIERTDLPFTIEMPKTYSEFTKLLNEYKLQDQSIIVERLIKCNHPKLEGVNREKIVKLFAFLLQLLNEKFSEASQEDIREHFKFLSLIMPHLYDLIHLNPERMCNTLLDVIKEKYAEFKKNSKQFPSLEVLIYLKLVSNLCSTSDFRHPIVTPCYIFIQHILSKARVRSRQDIAMGLFLVTLSLEYGQISKRFLPAAFNYLLGVVFLSIPKRPIEIIKILPPFQSQGLLSKLLAIPEDSKDFVDIKEEPLKAEDLVTQTFSNDFKVRSLNQCLKLIEDAVSLVNENIGCNFLATNLLDMLEKLPLTAYPTYVKDNYEKTKTALESLAKKTLTKLVPPEKKPKALRLLEPRIETVYDDKRRPKLSAAKEEKVKLMAKIKRETKGAIREIRRDTEFLQKMRISQQLQSDKERREKVKRIYAEASLQQGELNAMDRAKKKKKF</sequence>
<comment type="similarity">
    <text evidence="2">Belongs to the NOP14 family.</text>
</comment>
<keyword evidence="3" id="KW-0690">Ribosome biogenesis</keyword>
<evidence type="ECO:0000313" key="9">
    <source>
        <dbReference type="Proteomes" id="UP000037069"/>
    </source>
</evidence>
<feature type="compositionally biased region" description="Acidic residues" evidence="7">
    <location>
        <begin position="340"/>
        <end position="389"/>
    </location>
</feature>
<keyword evidence="9" id="KW-1185">Reference proteome</keyword>
<evidence type="ECO:0000256" key="3">
    <source>
        <dbReference type="ARBA" id="ARBA00022517"/>
    </source>
</evidence>
<dbReference type="Proteomes" id="UP000037069">
    <property type="component" value="Unassembled WGS sequence"/>
</dbReference>
<keyword evidence="4" id="KW-0698">rRNA processing</keyword>
<evidence type="ECO:0000256" key="2">
    <source>
        <dbReference type="ARBA" id="ARBA00007466"/>
    </source>
</evidence>